<evidence type="ECO:0000256" key="1">
    <source>
        <dbReference type="SAM" id="MobiDB-lite"/>
    </source>
</evidence>
<reference evidence="3 4" key="1">
    <citation type="submission" date="2019-01" db="EMBL/GenBank/DDBJ databases">
        <title>Draft genome sequences of three monokaryotic isolates of the white-rot basidiomycete fungus Dichomitus squalens.</title>
        <authorList>
            <consortium name="DOE Joint Genome Institute"/>
            <person name="Lopez S.C."/>
            <person name="Andreopoulos B."/>
            <person name="Pangilinan J."/>
            <person name="Lipzen A."/>
            <person name="Riley R."/>
            <person name="Ahrendt S."/>
            <person name="Ng V."/>
            <person name="Barry K."/>
            <person name="Daum C."/>
            <person name="Grigoriev I.V."/>
            <person name="Hilden K.S."/>
            <person name="Makela M.R."/>
            <person name="de Vries R.P."/>
        </authorList>
    </citation>
    <scope>NUCLEOTIDE SEQUENCE [LARGE SCALE GENOMIC DNA]</scope>
    <source>
        <strain evidence="3 4">CBS 464.89</strain>
        <strain evidence="2">OM18370.1</strain>
    </source>
</reference>
<evidence type="ECO:0000313" key="2">
    <source>
        <dbReference type="EMBL" id="TBU35137.1"/>
    </source>
</evidence>
<protein>
    <submittedName>
        <fullName evidence="3">Uncharacterized protein</fullName>
    </submittedName>
</protein>
<proteinExistence type="predicted"/>
<dbReference type="AlphaFoldDB" id="A0A4Q9QBD4"/>
<evidence type="ECO:0000313" key="3">
    <source>
        <dbReference type="EMBL" id="TBU64959.1"/>
    </source>
</evidence>
<accession>A0A4Q9QBD4</accession>
<evidence type="ECO:0000313" key="4">
    <source>
        <dbReference type="Proteomes" id="UP000292082"/>
    </source>
</evidence>
<gene>
    <name evidence="3" type="ORF">BD310DRAFT_943926</name>
    <name evidence="2" type="ORF">BD311DRAFT_648450</name>
</gene>
<dbReference type="OrthoDB" id="2879738at2759"/>
<feature type="region of interest" description="Disordered" evidence="1">
    <location>
        <begin position="252"/>
        <end position="307"/>
    </location>
</feature>
<sequence>MSPPLRESHSIEDLFKATETLREATGNLNGLQGEIAHVASELEALNKESLKFDPTRFQNEAVVKSGKGFPQEKGMKPFLSSAAFSQLPADMPKKHRELNILAVRSDEFLWSSSSIDRGLHLLPSVIYDPTARSGNGGWTRNADVTRFQSTTAEKQWEILYKHHNDWYYYGTYTCVGNSSIDTEEAQTICPKMARSCLNKVVIHEEQTPPIIHRFISTLSGHGPFTFDCFGFERIGYDHSFYDALLSRKKALQQMSSKSKKASKQIPSEPKKPPNRSSAKRSKEQKKKRLRDGQGSNEGPPKKKQKKS</sequence>
<feature type="compositionally biased region" description="Basic residues" evidence="1">
    <location>
        <begin position="277"/>
        <end position="289"/>
    </location>
</feature>
<name>A0A4Q9QBD4_9APHY</name>
<dbReference type="EMBL" id="ML145085">
    <property type="protein sequence ID" value="TBU64959.1"/>
    <property type="molecule type" value="Genomic_DNA"/>
</dbReference>
<dbReference type="Proteomes" id="UP000292082">
    <property type="component" value="Unassembled WGS sequence"/>
</dbReference>
<keyword evidence="4" id="KW-1185">Reference proteome</keyword>
<dbReference type="Proteomes" id="UP000292957">
    <property type="component" value="Unassembled WGS sequence"/>
</dbReference>
<organism evidence="3 4">
    <name type="scientific">Dichomitus squalens</name>
    <dbReference type="NCBI Taxonomy" id="114155"/>
    <lineage>
        <taxon>Eukaryota</taxon>
        <taxon>Fungi</taxon>
        <taxon>Dikarya</taxon>
        <taxon>Basidiomycota</taxon>
        <taxon>Agaricomycotina</taxon>
        <taxon>Agaricomycetes</taxon>
        <taxon>Polyporales</taxon>
        <taxon>Polyporaceae</taxon>
        <taxon>Dichomitus</taxon>
    </lineage>
</organism>
<dbReference type="EMBL" id="ML143387">
    <property type="protein sequence ID" value="TBU35137.1"/>
    <property type="molecule type" value="Genomic_DNA"/>
</dbReference>